<dbReference type="InterPro" id="IPR052067">
    <property type="entry name" value="Metal_resp_HTH_trans_reg"/>
</dbReference>
<accession>A0A7G5IEI6</accession>
<protein>
    <submittedName>
        <fullName evidence="5">Winged helix-turn-helix transcriptional regulator</fullName>
    </submittedName>
</protein>
<keyword evidence="3" id="KW-0804">Transcription</keyword>
<dbReference type="Pfam" id="PF12802">
    <property type="entry name" value="MarR_2"/>
    <property type="match status" value="1"/>
</dbReference>
<dbReference type="PROSITE" id="PS50995">
    <property type="entry name" value="HTH_MARR_2"/>
    <property type="match status" value="1"/>
</dbReference>
<gene>
    <name evidence="5" type="ORF">H3309_10230</name>
</gene>
<evidence type="ECO:0000256" key="3">
    <source>
        <dbReference type="ARBA" id="ARBA00023163"/>
    </source>
</evidence>
<dbReference type="KEGG" id="sand:H3309_10230"/>
<dbReference type="PANTHER" id="PTHR35790">
    <property type="entry name" value="HTH-TYPE TRANSCRIPTIONAL REGULATOR PCHR"/>
    <property type="match status" value="1"/>
</dbReference>
<dbReference type="Proteomes" id="UP000515292">
    <property type="component" value="Chromosome"/>
</dbReference>
<dbReference type="EMBL" id="CP059851">
    <property type="protein sequence ID" value="QMW21778.1"/>
    <property type="molecule type" value="Genomic_DNA"/>
</dbReference>
<keyword evidence="6" id="KW-1185">Reference proteome</keyword>
<dbReference type="AlphaFoldDB" id="A0A7G5IEI6"/>
<reference evidence="5 6" key="1">
    <citation type="submission" date="2020-07" db="EMBL/GenBank/DDBJ databases">
        <title>Complete genome sequence for Sandaracinobacter sp. M6.</title>
        <authorList>
            <person name="Tang Y."/>
            <person name="Liu Q."/>
            <person name="Guo Z."/>
            <person name="Lei P."/>
            <person name="Huang B."/>
        </authorList>
    </citation>
    <scope>NUCLEOTIDE SEQUENCE [LARGE SCALE GENOMIC DNA]</scope>
    <source>
        <strain evidence="5 6">M6</strain>
    </source>
</reference>
<evidence type="ECO:0000256" key="1">
    <source>
        <dbReference type="ARBA" id="ARBA00023015"/>
    </source>
</evidence>
<sequence>MLRLDDFLPYRLSLASNAVSAAIARVYDAQFGLKIPEWRVVAVLAEHAALTQAELCDRTAMDKMTISRAVTALSARRLATRDTDGTDRRARRVRLTAAGTALYTRVAPEALRMESKLLASLSPADVAHLTATLARLQQAASALDGFSNNGY</sequence>
<dbReference type="RefSeq" id="WP_182294624.1">
    <property type="nucleotide sequence ID" value="NZ_CP059851.1"/>
</dbReference>
<dbReference type="GO" id="GO:0003677">
    <property type="term" value="F:DNA binding"/>
    <property type="evidence" value="ECO:0007669"/>
    <property type="project" value="UniProtKB-KW"/>
</dbReference>
<evidence type="ECO:0000256" key="2">
    <source>
        <dbReference type="ARBA" id="ARBA00023125"/>
    </source>
</evidence>
<dbReference type="SUPFAM" id="SSF46785">
    <property type="entry name" value="Winged helix' DNA-binding domain"/>
    <property type="match status" value="1"/>
</dbReference>
<dbReference type="PANTHER" id="PTHR35790:SF4">
    <property type="entry name" value="HTH-TYPE TRANSCRIPTIONAL REGULATOR PCHR"/>
    <property type="match status" value="1"/>
</dbReference>
<dbReference type="PRINTS" id="PR00598">
    <property type="entry name" value="HTHMARR"/>
</dbReference>
<dbReference type="SMART" id="SM00347">
    <property type="entry name" value="HTH_MARR"/>
    <property type="match status" value="1"/>
</dbReference>
<proteinExistence type="predicted"/>
<name>A0A7G5IEI6_9SPHN</name>
<evidence type="ECO:0000259" key="4">
    <source>
        <dbReference type="PROSITE" id="PS50995"/>
    </source>
</evidence>
<dbReference type="InterPro" id="IPR036390">
    <property type="entry name" value="WH_DNA-bd_sf"/>
</dbReference>
<keyword evidence="2" id="KW-0238">DNA-binding</keyword>
<evidence type="ECO:0000313" key="5">
    <source>
        <dbReference type="EMBL" id="QMW21778.1"/>
    </source>
</evidence>
<feature type="domain" description="HTH marR-type" evidence="4">
    <location>
        <begin position="5"/>
        <end position="138"/>
    </location>
</feature>
<dbReference type="Gene3D" id="1.10.10.10">
    <property type="entry name" value="Winged helix-like DNA-binding domain superfamily/Winged helix DNA-binding domain"/>
    <property type="match status" value="1"/>
</dbReference>
<keyword evidence="1" id="KW-0805">Transcription regulation</keyword>
<dbReference type="InterPro" id="IPR036388">
    <property type="entry name" value="WH-like_DNA-bd_sf"/>
</dbReference>
<dbReference type="InterPro" id="IPR000835">
    <property type="entry name" value="HTH_MarR-typ"/>
</dbReference>
<organism evidence="5 6">
    <name type="scientific">Sandaracinobacteroides saxicola</name>
    <dbReference type="NCBI Taxonomy" id="2759707"/>
    <lineage>
        <taxon>Bacteria</taxon>
        <taxon>Pseudomonadati</taxon>
        <taxon>Pseudomonadota</taxon>
        <taxon>Alphaproteobacteria</taxon>
        <taxon>Sphingomonadales</taxon>
        <taxon>Sphingosinicellaceae</taxon>
        <taxon>Sandaracinobacteroides</taxon>
    </lineage>
</organism>
<dbReference type="GO" id="GO:0003700">
    <property type="term" value="F:DNA-binding transcription factor activity"/>
    <property type="evidence" value="ECO:0007669"/>
    <property type="project" value="InterPro"/>
</dbReference>
<evidence type="ECO:0000313" key="6">
    <source>
        <dbReference type="Proteomes" id="UP000515292"/>
    </source>
</evidence>